<dbReference type="NCBIfam" id="NF037970">
    <property type="entry name" value="vanZ_1"/>
    <property type="match status" value="1"/>
</dbReference>
<feature type="transmembrane region" description="Helical" evidence="1">
    <location>
        <begin position="91"/>
        <end position="112"/>
    </location>
</feature>
<evidence type="ECO:0000259" key="2">
    <source>
        <dbReference type="Pfam" id="PF04892"/>
    </source>
</evidence>
<protein>
    <submittedName>
        <fullName evidence="3">VanZ like protein</fullName>
    </submittedName>
</protein>
<feature type="transmembrane region" description="Helical" evidence="1">
    <location>
        <begin position="62"/>
        <end position="79"/>
    </location>
</feature>
<dbReference type="EMBL" id="PVTE01000004">
    <property type="protein sequence ID" value="PRY43119.1"/>
    <property type="molecule type" value="Genomic_DNA"/>
</dbReference>
<dbReference type="PANTHER" id="PTHR28008">
    <property type="entry name" value="DOMAIN PROTEIN, PUTATIVE (AFU_ORTHOLOGUE AFUA_3G10980)-RELATED"/>
    <property type="match status" value="1"/>
</dbReference>
<keyword evidence="4" id="KW-1185">Reference proteome</keyword>
<feature type="domain" description="VanZ-like" evidence="2">
    <location>
        <begin position="39"/>
        <end position="105"/>
    </location>
</feature>
<gene>
    <name evidence="3" type="ORF">CLV58_104250</name>
</gene>
<dbReference type="AlphaFoldDB" id="A0A2T0TBT7"/>
<dbReference type="InterPro" id="IPR006976">
    <property type="entry name" value="VanZ-like"/>
</dbReference>
<organism evidence="3 4">
    <name type="scientific">Spirosoma oryzae</name>
    <dbReference type="NCBI Taxonomy" id="1469603"/>
    <lineage>
        <taxon>Bacteria</taxon>
        <taxon>Pseudomonadati</taxon>
        <taxon>Bacteroidota</taxon>
        <taxon>Cytophagia</taxon>
        <taxon>Cytophagales</taxon>
        <taxon>Cytophagaceae</taxon>
        <taxon>Spirosoma</taxon>
    </lineage>
</organism>
<dbReference type="PANTHER" id="PTHR28008:SF1">
    <property type="entry name" value="DOMAIN PROTEIN, PUTATIVE (AFU_ORTHOLOGUE AFUA_3G10980)-RELATED"/>
    <property type="match status" value="1"/>
</dbReference>
<name>A0A2T0TBT7_9BACT</name>
<evidence type="ECO:0000313" key="4">
    <source>
        <dbReference type="Proteomes" id="UP000238375"/>
    </source>
</evidence>
<feature type="transmembrane region" description="Helical" evidence="1">
    <location>
        <begin position="7"/>
        <end position="26"/>
    </location>
</feature>
<dbReference type="Pfam" id="PF04892">
    <property type="entry name" value="VanZ"/>
    <property type="match status" value="1"/>
</dbReference>
<keyword evidence="1" id="KW-0472">Membrane</keyword>
<dbReference type="Proteomes" id="UP000238375">
    <property type="component" value="Unassembled WGS sequence"/>
</dbReference>
<evidence type="ECO:0000256" key="1">
    <source>
        <dbReference type="SAM" id="Phobius"/>
    </source>
</evidence>
<dbReference type="OrthoDB" id="1524985at2"/>
<comment type="caution">
    <text evidence="3">The sequence shown here is derived from an EMBL/GenBank/DDBJ whole genome shotgun (WGS) entry which is preliminary data.</text>
</comment>
<reference evidence="3 4" key="1">
    <citation type="submission" date="2018-03" db="EMBL/GenBank/DDBJ databases">
        <title>Genomic Encyclopedia of Archaeal and Bacterial Type Strains, Phase II (KMG-II): from individual species to whole genera.</title>
        <authorList>
            <person name="Goeker M."/>
        </authorList>
    </citation>
    <scope>NUCLEOTIDE SEQUENCE [LARGE SCALE GENOMIC DNA]</scope>
    <source>
        <strain evidence="3 4">DSM 28354</strain>
    </source>
</reference>
<accession>A0A2T0TBT7</accession>
<keyword evidence="1" id="KW-1133">Transmembrane helix</keyword>
<feature type="transmembrane region" description="Helical" evidence="1">
    <location>
        <begin position="38"/>
        <end position="55"/>
    </location>
</feature>
<sequence length="118" mass="12799">MNLKTLILTAAIAWTIIMFIGCSLPGEDVPESISNRDKLTHIAIFAAFGFLWRLNGQSVVKVLLAGILYGALIEVWQAVMPINRSGDLADAIADTVGVCVGILLALPVGRYLEKRFDL</sequence>
<proteinExistence type="predicted"/>
<dbReference type="RefSeq" id="WP_106136972.1">
    <property type="nucleotide sequence ID" value="NZ_PVTE01000004.1"/>
</dbReference>
<evidence type="ECO:0000313" key="3">
    <source>
        <dbReference type="EMBL" id="PRY43119.1"/>
    </source>
</evidence>
<dbReference type="PROSITE" id="PS51257">
    <property type="entry name" value="PROKAR_LIPOPROTEIN"/>
    <property type="match status" value="1"/>
</dbReference>
<keyword evidence="1" id="KW-0812">Transmembrane</keyword>